<dbReference type="RefSeq" id="WP_379015413.1">
    <property type="nucleotide sequence ID" value="NZ_JBHSDC010000029.1"/>
</dbReference>
<protein>
    <recommendedName>
        <fullName evidence="3">Lipoprotein</fullName>
    </recommendedName>
</protein>
<gene>
    <name evidence="1" type="ORF">ACFOW1_15075</name>
</gene>
<dbReference type="Proteomes" id="UP001595906">
    <property type="component" value="Unassembled WGS sequence"/>
</dbReference>
<comment type="caution">
    <text evidence="1">The sequence shown here is derived from an EMBL/GenBank/DDBJ whole genome shotgun (WGS) entry which is preliminary data.</text>
</comment>
<keyword evidence="2" id="KW-1185">Reference proteome</keyword>
<dbReference type="EMBL" id="JBHSDC010000029">
    <property type="protein sequence ID" value="MFC4233222.1"/>
    <property type="molecule type" value="Genomic_DNA"/>
</dbReference>
<accession>A0ABV8PZ30</accession>
<organism evidence="1 2">
    <name type="scientific">Parasediminibacterium paludis</name>
    <dbReference type="NCBI Taxonomy" id="908966"/>
    <lineage>
        <taxon>Bacteria</taxon>
        <taxon>Pseudomonadati</taxon>
        <taxon>Bacteroidota</taxon>
        <taxon>Chitinophagia</taxon>
        <taxon>Chitinophagales</taxon>
        <taxon>Chitinophagaceae</taxon>
        <taxon>Parasediminibacterium</taxon>
    </lineage>
</organism>
<evidence type="ECO:0008006" key="3">
    <source>
        <dbReference type="Google" id="ProtNLM"/>
    </source>
</evidence>
<proteinExistence type="predicted"/>
<evidence type="ECO:0000313" key="1">
    <source>
        <dbReference type="EMBL" id="MFC4233222.1"/>
    </source>
</evidence>
<sequence>MKQILTAFALIICLASCSIFRKRPYVPPIGAEKIFALQQPGYKPKTPYEKAEYKAMLKQLKRDRKLAKKQQG</sequence>
<name>A0ABV8PZ30_9BACT</name>
<reference evidence="2" key="1">
    <citation type="journal article" date="2019" name="Int. J. Syst. Evol. Microbiol.">
        <title>The Global Catalogue of Microorganisms (GCM) 10K type strain sequencing project: providing services to taxonomists for standard genome sequencing and annotation.</title>
        <authorList>
            <consortium name="The Broad Institute Genomics Platform"/>
            <consortium name="The Broad Institute Genome Sequencing Center for Infectious Disease"/>
            <person name="Wu L."/>
            <person name="Ma J."/>
        </authorList>
    </citation>
    <scope>NUCLEOTIDE SEQUENCE [LARGE SCALE GENOMIC DNA]</scope>
    <source>
        <strain evidence="2">CECT 8010</strain>
    </source>
</reference>
<evidence type="ECO:0000313" key="2">
    <source>
        <dbReference type="Proteomes" id="UP001595906"/>
    </source>
</evidence>